<comment type="caution">
    <text evidence="13">The sequence shown here is derived from an EMBL/GenBank/DDBJ whole genome shotgun (WGS) entry which is preliminary data.</text>
</comment>
<comment type="subcellular location">
    <subcellularLocation>
        <location evidence="1">Secreted</location>
    </subcellularLocation>
</comment>
<reference evidence="13" key="2">
    <citation type="journal article" date="2021" name="Genome Biol. Evol.">
        <title>Developing a high-quality reference genome for a parasitic bivalve with doubly uniparental inheritance (Bivalvia: Unionida).</title>
        <authorList>
            <person name="Smith C.H."/>
        </authorList>
    </citation>
    <scope>NUCLEOTIDE SEQUENCE</scope>
    <source>
        <strain evidence="13">CHS0354</strain>
        <tissue evidence="13">Mantle</tissue>
    </source>
</reference>
<feature type="transmembrane region" description="Helical" evidence="9">
    <location>
        <begin position="213"/>
        <end position="236"/>
    </location>
</feature>
<keyword evidence="14" id="KW-1185">Reference proteome</keyword>
<dbReference type="GO" id="GO:0005576">
    <property type="term" value="C:extracellular region"/>
    <property type="evidence" value="ECO:0007669"/>
    <property type="project" value="UniProtKB-SubCell"/>
</dbReference>
<evidence type="ECO:0000256" key="9">
    <source>
        <dbReference type="SAM" id="Phobius"/>
    </source>
</evidence>
<feature type="chain" id="PRO_5042086667" evidence="10">
    <location>
        <begin position="26"/>
        <end position="427"/>
    </location>
</feature>
<sequence length="427" mass="47607">MADRAVSVLFLAIFVELSQIFSVDCGTLLSSLISGPFYNTSDGKVCYFCAPGQFWVGDCVSPGEVARCKPCENGYFQTLENIAQSCEPCISYCIQHYQDFIAVCNATTNNICQCKSGYFRFDEEGHCQKHSTCPPGKGVKFLGNQDRDTVCENCIAGKTFSGNDSATEVCIPCTSCGMQGLIETTPCTDRSNSECSNFTVTPRSSDKQGSLDAMIGGIIGGVLAVAVIITFATVCYRRKHSKKFEFCLHDSEGVPFTGEKEKSLDTVNSDINPPEEEKIQQQDRYFGYERKNNTKENVGLRHSQNSNVTVDSGCVSLNNNPSPGQGNFMDEDRTRVHMSHTGITNPLLQKLSKDLICHNWKFFFRCLSVPECEMEQVEIDHPTVHEWIYQLLYRLNQRGSLKMTDIIKSLESIGRNDLADSYRTEVM</sequence>
<dbReference type="PANTHER" id="PTHR23097:SF181">
    <property type="entry name" value="CASPASE-8-LIKE"/>
    <property type="match status" value="1"/>
</dbReference>
<evidence type="ECO:0000256" key="5">
    <source>
        <dbReference type="ARBA" id="ARBA00022737"/>
    </source>
</evidence>
<dbReference type="SUPFAM" id="SSF47986">
    <property type="entry name" value="DEATH domain"/>
    <property type="match status" value="1"/>
</dbReference>
<dbReference type="InterPro" id="IPR001368">
    <property type="entry name" value="TNFR/NGFR_Cys_rich_reg"/>
</dbReference>
<protein>
    <submittedName>
        <fullName evidence="13">Uncharacterized protein</fullName>
    </submittedName>
</protein>
<evidence type="ECO:0000313" key="14">
    <source>
        <dbReference type="Proteomes" id="UP001195483"/>
    </source>
</evidence>
<dbReference type="SMART" id="SM00208">
    <property type="entry name" value="TNFR"/>
    <property type="match status" value="3"/>
</dbReference>
<evidence type="ECO:0000259" key="12">
    <source>
        <dbReference type="PROSITE" id="PS50050"/>
    </source>
</evidence>
<dbReference type="InterPro" id="IPR052459">
    <property type="entry name" value="TNFRSF_decoy_receptor"/>
</dbReference>
<organism evidence="13 14">
    <name type="scientific">Potamilus streckersoni</name>
    <dbReference type="NCBI Taxonomy" id="2493646"/>
    <lineage>
        <taxon>Eukaryota</taxon>
        <taxon>Metazoa</taxon>
        <taxon>Spiralia</taxon>
        <taxon>Lophotrochozoa</taxon>
        <taxon>Mollusca</taxon>
        <taxon>Bivalvia</taxon>
        <taxon>Autobranchia</taxon>
        <taxon>Heteroconchia</taxon>
        <taxon>Palaeoheterodonta</taxon>
        <taxon>Unionida</taxon>
        <taxon>Unionoidea</taxon>
        <taxon>Unionidae</taxon>
        <taxon>Ambleminae</taxon>
        <taxon>Lampsilini</taxon>
        <taxon>Potamilus</taxon>
    </lineage>
</organism>
<reference evidence="13" key="1">
    <citation type="journal article" date="2021" name="Genome Biol. Evol.">
        <title>A High-Quality Reference Genome for a Parasitic Bivalve with Doubly Uniparental Inheritance (Bivalvia: Unionida).</title>
        <authorList>
            <person name="Smith C.H."/>
        </authorList>
    </citation>
    <scope>NUCLEOTIDE SEQUENCE</scope>
    <source>
        <strain evidence="13">CHS0354</strain>
    </source>
</reference>
<proteinExistence type="predicted"/>
<keyword evidence="6 8" id="KW-1015">Disulfide bond</keyword>
<keyword evidence="2" id="KW-0964">Secreted</keyword>
<evidence type="ECO:0000256" key="1">
    <source>
        <dbReference type="ARBA" id="ARBA00004613"/>
    </source>
</evidence>
<evidence type="ECO:0000256" key="3">
    <source>
        <dbReference type="ARBA" id="ARBA00022703"/>
    </source>
</evidence>
<dbReference type="Gene3D" id="2.10.50.10">
    <property type="entry name" value="Tumor Necrosis Factor Receptor, subunit A, domain 2"/>
    <property type="match status" value="2"/>
</dbReference>
<evidence type="ECO:0000313" key="13">
    <source>
        <dbReference type="EMBL" id="KAK3586759.1"/>
    </source>
</evidence>
<keyword evidence="5" id="KW-0677">Repeat</keyword>
<dbReference type="GO" id="GO:0006915">
    <property type="term" value="P:apoptotic process"/>
    <property type="evidence" value="ECO:0007669"/>
    <property type="project" value="UniProtKB-KW"/>
</dbReference>
<keyword evidence="7" id="KW-0325">Glycoprotein</keyword>
<evidence type="ECO:0000256" key="6">
    <source>
        <dbReference type="ARBA" id="ARBA00023157"/>
    </source>
</evidence>
<accession>A0AAE0S7X4</accession>
<dbReference type="SUPFAM" id="SSF57586">
    <property type="entry name" value="TNF receptor-like"/>
    <property type="match status" value="2"/>
</dbReference>
<gene>
    <name evidence="13" type="ORF">CHS0354_023486</name>
</gene>
<evidence type="ECO:0000256" key="8">
    <source>
        <dbReference type="PROSITE-ProRule" id="PRU00206"/>
    </source>
</evidence>
<evidence type="ECO:0000259" key="11">
    <source>
        <dbReference type="PROSITE" id="PS50017"/>
    </source>
</evidence>
<feature type="domain" description="Death" evidence="11">
    <location>
        <begin position="359"/>
        <end position="426"/>
    </location>
</feature>
<dbReference type="PROSITE" id="PS50017">
    <property type="entry name" value="DEATH_DOMAIN"/>
    <property type="match status" value="1"/>
</dbReference>
<dbReference type="PANTHER" id="PTHR23097">
    <property type="entry name" value="TUMOR NECROSIS FACTOR RECEPTOR SUPERFAMILY MEMBER"/>
    <property type="match status" value="1"/>
</dbReference>
<feature type="repeat" description="TNFR-Cys" evidence="8">
    <location>
        <begin position="70"/>
        <end position="112"/>
    </location>
</feature>
<dbReference type="AlphaFoldDB" id="A0AAE0S7X4"/>
<feature type="domain" description="TNFR-Cys" evidence="12">
    <location>
        <begin position="153"/>
        <end position="195"/>
    </location>
</feature>
<dbReference type="InterPro" id="IPR000488">
    <property type="entry name" value="Death_dom"/>
</dbReference>
<keyword evidence="9" id="KW-0472">Membrane</keyword>
<feature type="domain" description="TNFR-Cys" evidence="12">
    <location>
        <begin position="70"/>
        <end position="112"/>
    </location>
</feature>
<keyword evidence="9" id="KW-0812">Transmembrane</keyword>
<evidence type="ECO:0000256" key="2">
    <source>
        <dbReference type="ARBA" id="ARBA00022525"/>
    </source>
</evidence>
<keyword evidence="9" id="KW-1133">Transmembrane helix</keyword>
<dbReference type="GO" id="GO:0007165">
    <property type="term" value="P:signal transduction"/>
    <property type="evidence" value="ECO:0007669"/>
    <property type="project" value="InterPro"/>
</dbReference>
<evidence type="ECO:0000256" key="7">
    <source>
        <dbReference type="ARBA" id="ARBA00023180"/>
    </source>
</evidence>
<feature type="disulfide bond" evidence="8">
    <location>
        <begin position="71"/>
        <end position="86"/>
    </location>
</feature>
<dbReference type="PROSITE" id="PS50050">
    <property type="entry name" value="TNFR_NGFR_2"/>
    <property type="match status" value="2"/>
</dbReference>
<keyword evidence="4 10" id="KW-0732">Signal</keyword>
<dbReference type="EMBL" id="JAEAOA010001416">
    <property type="protein sequence ID" value="KAK3586759.1"/>
    <property type="molecule type" value="Genomic_DNA"/>
</dbReference>
<dbReference type="CDD" id="cd01670">
    <property type="entry name" value="Death"/>
    <property type="match status" value="1"/>
</dbReference>
<dbReference type="PROSITE" id="PS00652">
    <property type="entry name" value="TNFR_NGFR_1"/>
    <property type="match status" value="1"/>
</dbReference>
<comment type="caution">
    <text evidence="8">Lacks conserved residue(s) required for the propagation of feature annotation.</text>
</comment>
<dbReference type="InterPro" id="IPR011029">
    <property type="entry name" value="DEATH-like_dom_sf"/>
</dbReference>
<keyword evidence="3" id="KW-0053">Apoptosis</keyword>
<evidence type="ECO:0000256" key="10">
    <source>
        <dbReference type="SAM" id="SignalP"/>
    </source>
</evidence>
<name>A0AAE0S7X4_9BIVA</name>
<feature type="repeat" description="TNFR-Cys" evidence="8">
    <location>
        <begin position="153"/>
        <end position="195"/>
    </location>
</feature>
<reference evidence="13" key="3">
    <citation type="submission" date="2023-05" db="EMBL/GenBank/DDBJ databases">
        <authorList>
            <person name="Smith C.H."/>
        </authorList>
    </citation>
    <scope>NUCLEOTIDE SEQUENCE</scope>
    <source>
        <strain evidence="13">CHS0354</strain>
        <tissue evidence="13">Mantle</tissue>
    </source>
</reference>
<feature type="signal peptide" evidence="10">
    <location>
        <begin position="1"/>
        <end position="25"/>
    </location>
</feature>
<dbReference type="Gene3D" id="1.10.533.10">
    <property type="entry name" value="Death Domain, Fas"/>
    <property type="match status" value="1"/>
</dbReference>
<evidence type="ECO:0000256" key="4">
    <source>
        <dbReference type="ARBA" id="ARBA00022729"/>
    </source>
</evidence>
<dbReference type="Pfam" id="PF00020">
    <property type="entry name" value="TNFR_c6"/>
    <property type="match status" value="2"/>
</dbReference>
<dbReference type="Proteomes" id="UP001195483">
    <property type="component" value="Unassembled WGS sequence"/>
</dbReference>